<dbReference type="InterPro" id="IPR057326">
    <property type="entry name" value="KR_dom"/>
</dbReference>
<reference evidence="4 5" key="1">
    <citation type="submission" date="2016-04" db="EMBL/GenBank/DDBJ databases">
        <title>Draft genome sequence of freshwater magnetotactic bacteria Magnetospirillum marisnigri SP-1 and Magnetospirillum moscoviense BB-1.</title>
        <authorList>
            <person name="Koziaeva V."/>
            <person name="Dziuba M.V."/>
            <person name="Ivanov T.M."/>
            <person name="Kuznetsov B."/>
            <person name="Grouzdev D.S."/>
        </authorList>
    </citation>
    <scope>NUCLEOTIDE SEQUENCE [LARGE SCALE GENOMIC DNA]</scope>
    <source>
        <strain evidence="4 5">SP-1</strain>
    </source>
</reference>
<evidence type="ECO:0000256" key="1">
    <source>
        <dbReference type="ARBA" id="ARBA00006484"/>
    </source>
</evidence>
<proteinExistence type="inferred from homology"/>
<comment type="similarity">
    <text evidence="1">Belongs to the short-chain dehydrogenases/reductases (SDR) family.</text>
</comment>
<dbReference type="InterPro" id="IPR002347">
    <property type="entry name" value="SDR_fam"/>
</dbReference>
<dbReference type="PRINTS" id="PR00081">
    <property type="entry name" value="GDHRDH"/>
</dbReference>
<evidence type="ECO:0000313" key="4">
    <source>
        <dbReference type="EMBL" id="OAN55993.1"/>
    </source>
</evidence>
<dbReference type="AlphaFoldDB" id="A0A178MZK8"/>
<accession>A0A178MZK8</accession>
<dbReference type="GO" id="GO:0048038">
    <property type="term" value="F:quinone binding"/>
    <property type="evidence" value="ECO:0007669"/>
    <property type="project" value="TreeGrafter"/>
</dbReference>
<dbReference type="GO" id="GO:0016616">
    <property type="term" value="F:oxidoreductase activity, acting on the CH-OH group of donors, NAD or NADP as acceptor"/>
    <property type="evidence" value="ECO:0007669"/>
    <property type="project" value="TreeGrafter"/>
</dbReference>
<dbReference type="InterPro" id="IPR036291">
    <property type="entry name" value="NAD(P)-bd_dom_sf"/>
</dbReference>
<dbReference type="PRINTS" id="PR00080">
    <property type="entry name" value="SDRFAMILY"/>
</dbReference>
<dbReference type="EMBL" id="LWQT01000010">
    <property type="protein sequence ID" value="OAN55993.1"/>
    <property type="molecule type" value="Genomic_DNA"/>
</dbReference>
<name>A0A178MZK8_9PROT</name>
<gene>
    <name evidence="4" type="ORF">A6A04_10560</name>
</gene>
<dbReference type="STRING" id="1285242.A6A04_10560"/>
<dbReference type="Proteomes" id="UP000078428">
    <property type="component" value="Unassembled WGS sequence"/>
</dbReference>
<dbReference type="RefSeq" id="WP_082914579.1">
    <property type="nucleotide sequence ID" value="NZ_LWQT01000010.1"/>
</dbReference>
<dbReference type="Gene3D" id="3.40.50.720">
    <property type="entry name" value="NAD(P)-binding Rossmann-like Domain"/>
    <property type="match status" value="1"/>
</dbReference>
<dbReference type="OrthoDB" id="9789398at2"/>
<protein>
    <recommendedName>
        <fullName evidence="3">Ketoreductase domain-containing protein</fullName>
    </recommendedName>
</protein>
<dbReference type="Pfam" id="PF13561">
    <property type="entry name" value="adh_short_C2"/>
    <property type="match status" value="1"/>
</dbReference>
<dbReference type="PANTHER" id="PTHR42760">
    <property type="entry name" value="SHORT-CHAIN DEHYDROGENASES/REDUCTASES FAMILY MEMBER"/>
    <property type="match status" value="1"/>
</dbReference>
<keyword evidence="2" id="KW-0560">Oxidoreductase</keyword>
<evidence type="ECO:0000256" key="2">
    <source>
        <dbReference type="ARBA" id="ARBA00023002"/>
    </source>
</evidence>
<dbReference type="SUPFAM" id="SSF51735">
    <property type="entry name" value="NAD(P)-binding Rossmann-fold domains"/>
    <property type="match status" value="1"/>
</dbReference>
<evidence type="ECO:0000259" key="3">
    <source>
        <dbReference type="SMART" id="SM00822"/>
    </source>
</evidence>
<dbReference type="PANTHER" id="PTHR42760:SF133">
    <property type="entry name" value="3-OXOACYL-[ACYL-CARRIER-PROTEIN] REDUCTASE"/>
    <property type="match status" value="1"/>
</dbReference>
<dbReference type="GO" id="GO:0006633">
    <property type="term" value="P:fatty acid biosynthetic process"/>
    <property type="evidence" value="ECO:0007669"/>
    <property type="project" value="TreeGrafter"/>
</dbReference>
<evidence type="ECO:0000313" key="5">
    <source>
        <dbReference type="Proteomes" id="UP000078428"/>
    </source>
</evidence>
<organism evidence="4 5">
    <name type="scientific">Paramagnetospirillum marisnigri</name>
    <dbReference type="NCBI Taxonomy" id="1285242"/>
    <lineage>
        <taxon>Bacteria</taxon>
        <taxon>Pseudomonadati</taxon>
        <taxon>Pseudomonadota</taxon>
        <taxon>Alphaproteobacteria</taxon>
        <taxon>Rhodospirillales</taxon>
        <taxon>Magnetospirillaceae</taxon>
        <taxon>Paramagnetospirillum</taxon>
    </lineage>
</organism>
<dbReference type="SMART" id="SM00822">
    <property type="entry name" value="PKS_KR"/>
    <property type="match status" value="1"/>
</dbReference>
<keyword evidence="5" id="KW-1185">Reference proteome</keyword>
<feature type="domain" description="Ketoreductase" evidence="3">
    <location>
        <begin position="6"/>
        <end position="189"/>
    </location>
</feature>
<sequence length="244" mass="24639">MKLDGARMVVAGGGGCLGSAIVAALLAAGARVAVLDRVEGAAAGEALRLVCDLAEPSSVAAALVEVETALGGPVQGLVNAAGHIRSIPLVNVFGGAERSHALSAWDDILRANLTTAFVTTAAVADRMVATRTRGAVVSLGSIAAGGNPGQGAYAAAKAGLAAASAAWARELGTLGLRFVVIEPGFIDTPSTRAALTEAQLEEWRRRGPLRRLGTPEDVAETVLHALRCDYLTAQTVQVAGGLSV</sequence>
<comment type="caution">
    <text evidence="4">The sequence shown here is derived from an EMBL/GenBank/DDBJ whole genome shotgun (WGS) entry which is preliminary data.</text>
</comment>